<comment type="caution">
    <text evidence="1">The sequence shown here is derived from an EMBL/GenBank/DDBJ whole genome shotgun (WGS) entry which is preliminary data.</text>
</comment>
<gene>
    <name evidence="1" type="ORF">BDM02DRAFT_1523877</name>
</gene>
<evidence type="ECO:0000313" key="1">
    <source>
        <dbReference type="EMBL" id="KAF9643323.1"/>
    </source>
</evidence>
<dbReference type="Proteomes" id="UP000886501">
    <property type="component" value="Unassembled WGS sequence"/>
</dbReference>
<evidence type="ECO:0000313" key="2">
    <source>
        <dbReference type="Proteomes" id="UP000886501"/>
    </source>
</evidence>
<name>A0ACB6Z1K1_THEGA</name>
<dbReference type="EMBL" id="MU118242">
    <property type="protein sequence ID" value="KAF9643323.1"/>
    <property type="molecule type" value="Genomic_DNA"/>
</dbReference>
<accession>A0ACB6Z1K1</accession>
<reference evidence="1" key="2">
    <citation type="journal article" date="2020" name="Nat. Commun.">
        <title>Large-scale genome sequencing of mycorrhizal fungi provides insights into the early evolution of symbiotic traits.</title>
        <authorList>
            <person name="Miyauchi S."/>
            <person name="Kiss E."/>
            <person name="Kuo A."/>
            <person name="Drula E."/>
            <person name="Kohler A."/>
            <person name="Sanchez-Garcia M."/>
            <person name="Morin E."/>
            <person name="Andreopoulos B."/>
            <person name="Barry K.W."/>
            <person name="Bonito G."/>
            <person name="Buee M."/>
            <person name="Carver A."/>
            <person name="Chen C."/>
            <person name="Cichocki N."/>
            <person name="Clum A."/>
            <person name="Culley D."/>
            <person name="Crous P.W."/>
            <person name="Fauchery L."/>
            <person name="Girlanda M."/>
            <person name="Hayes R.D."/>
            <person name="Keri Z."/>
            <person name="LaButti K."/>
            <person name="Lipzen A."/>
            <person name="Lombard V."/>
            <person name="Magnuson J."/>
            <person name="Maillard F."/>
            <person name="Murat C."/>
            <person name="Nolan M."/>
            <person name="Ohm R.A."/>
            <person name="Pangilinan J."/>
            <person name="Pereira M.F."/>
            <person name="Perotto S."/>
            <person name="Peter M."/>
            <person name="Pfister S."/>
            <person name="Riley R."/>
            <person name="Sitrit Y."/>
            <person name="Stielow J.B."/>
            <person name="Szollosi G."/>
            <person name="Zifcakova L."/>
            <person name="Stursova M."/>
            <person name="Spatafora J.W."/>
            <person name="Tedersoo L."/>
            <person name="Vaario L.M."/>
            <person name="Yamada A."/>
            <person name="Yan M."/>
            <person name="Wang P."/>
            <person name="Xu J."/>
            <person name="Bruns T."/>
            <person name="Baldrian P."/>
            <person name="Vilgalys R."/>
            <person name="Dunand C."/>
            <person name="Henrissat B."/>
            <person name="Grigoriev I.V."/>
            <person name="Hibbett D."/>
            <person name="Nagy L.G."/>
            <person name="Martin F.M."/>
        </authorList>
    </citation>
    <scope>NUCLEOTIDE SEQUENCE</scope>
    <source>
        <strain evidence="1">P2</strain>
    </source>
</reference>
<protein>
    <submittedName>
        <fullName evidence="1">Uncharacterized protein</fullName>
    </submittedName>
</protein>
<organism evidence="1 2">
    <name type="scientific">Thelephora ganbajun</name>
    <name type="common">Ganba fungus</name>
    <dbReference type="NCBI Taxonomy" id="370292"/>
    <lineage>
        <taxon>Eukaryota</taxon>
        <taxon>Fungi</taxon>
        <taxon>Dikarya</taxon>
        <taxon>Basidiomycota</taxon>
        <taxon>Agaricomycotina</taxon>
        <taxon>Agaricomycetes</taxon>
        <taxon>Thelephorales</taxon>
        <taxon>Thelephoraceae</taxon>
        <taxon>Thelephora</taxon>
    </lineage>
</organism>
<proteinExistence type="predicted"/>
<sequence length="136" mass="15392">MMTMRCRHPKSVMCFQEQYHPPPRLKTTNSPGIFGKATQLLILLIHQLRWGLTPATAGSHRRDLSILRPSRSRNRSGGSSETILDLCGTSIAAFGLWWLGKRRKKRVNERESSYSIRPPAITGTTFRSSPGIHKHN</sequence>
<keyword evidence="2" id="KW-1185">Reference proteome</keyword>
<reference evidence="1" key="1">
    <citation type="submission" date="2019-10" db="EMBL/GenBank/DDBJ databases">
        <authorList>
            <consortium name="DOE Joint Genome Institute"/>
            <person name="Kuo A."/>
            <person name="Miyauchi S."/>
            <person name="Kiss E."/>
            <person name="Drula E."/>
            <person name="Kohler A."/>
            <person name="Sanchez-Garcia M."/>
            <person name="Andreopoulos B."/>
            <person name="Barry K.W."/>
            <person name="Bonito G."/>
            <person name="Buee M."/>
            <person name="Carver A."/>
            <person name="Chen C."/>
            <person name="Cichocki N."/>
            <person name="Clum A."/>
            <person name="Culley D."/>
            <person name="Crous P.W."/>
            <person name="Fauchery L."/>
            <person name="Girlanda M."/>
            <person name="Hayes R."/>
            <person name="Keri Z."/>
            <person name="Labutti K."/>
            <person name="Lipzen A."/>
            <person name="Lombard V."/>
            <person name="Magnuson J."/>
            <person name="Maillard F."/>
            <person name="Morin E."/>
            <person name="Murat C."/>
            <person name="Nolan M."/>
            <person name="Ohm R."/>
            <person name="Pangilinan J."/>
            <person name="Pereira M."/>
            <person name="Perotto S."/>
            <person name="Peter M."/>
            <person name="Riley R."/>
            <person name="Sitrit Y."/>
            <person name="Stielow B."/>
            <person name="Szollosi G."/>
            <person name="Zifcakova L."/>
            <person name="Stursova M."/>
            <person name="Spatafora J.W."/>
            <person name="Tedersoo L."/>
            <person name="Vaario L.-M."/>
            <person name="Yamada A."/>
            <person name="Yan M."/>
            <person name="Wang P."/>
            <person name="Xu J."/>
            <person name="Bruns T."/>
            <person name="Baldrian P."/>
            <person name="Vilgalys R."/>
            <person name="Henrissat B."/>
            <person name="Grigoriev I.V."/>
            <person name="Hibbett D."/>
            <person name="Nagy L.G."/>
            <person name="Martin F.M."/>
        </authorList>
    </citation>
    <scope>NUCLEOTIDE SEQUENCE</scope>
    <source>
        <strain evidence="1">P2</strain>
    </source>
</reference>